<reference evidence="1 2" key="1">
    <citation type="submission" date="2019-10" db="EMBL/GenBank/DDBJ databases">
        <title>Complete genome sequences for adaption low water activity.</title>
        <authorList>
            <person name="Zhao L."/>
            <person name="Zhong J."/>
        </authorList>
    </citation>
    <scope>NUCLEOTIDE SEQUENCE [LARGE SCALE GENOMIC DNA]</scope>
    <source>
        <strain evidence="1 2">FDU301</strain>
        <plasmid evidence="2">pfdu301a</plasmid>
    </source>
</reference>
<dbReference type="EMBL" id="CP045273">
    <property type="protein sequence ID" value="QJX80670.1"/>
    <property type="molecule type" value="Genomic_DNA"/>
</dbReference>
<proteinExistence type="predicted"/>
<dbReference type="Proteomes" id="UP000501076">
    <property type="component" value="Plasmid pFDU301A"/>
</dbReference>
<organism evidence="1 2">
    <name type="scientific">Priestia megaterium</name>
    <name type="common">Bacillus megaterium</name>
    <dbReference type="NCBI Taxonomy" id="1404"/>
    <lineage>
        <taxon>Bacteria</taxon>
        <taxon>Bacillati</taxon>
        <taxon>Bacillota</taxon>
        <taxon>Bacilli</taxon>
        <taxon>Bacillales</taxon>
        <taxon>Bacillaceae</taxon>
        <taxon>Priestia</taxon>
    </lineage>
</organism>
<accession>A0A6M6E1M3</accession>
<evidence type="ECO:0000313" key="2">
    <source>
        <dbReference type="Proteomes" id="UP000501076"/>
    </source>
</evidence>
<evidence type="ECO:0000313" key="1">
    <source>
        <dbReference type="EMBL" id="QJX80670.1"/>
    </source>
</evidence>
<geneLocation type="plasmid" evidence="2">
    <name>pfdu301a</name>
</geneLocation>
<dbReference type="AlphaFoldDB" id="A0A6M6E1M3"/>
<sequence>MNRIALFAPYHLNDRELEKVFEFLYDVIDETHLSVLFYRTIDLDIIRFFLELPEEYAKQLTIHLPGSLESIKDVALKEGIKFLIENGTELVEHQFGSETLIREEYDHILKQIVMGVDEVLSFYKRDEKQISKLLMPFNHSKRFKKIGYIGHLDRDRDFELVPYTD</sequence>
<protein>
    <submittedName>
        <fullName evidence="1">Uncharacterized protein</fullName>
    </submittedName>
</protein>
<keyword evidence="1" id="KW-0614">Plasmid</keyword>
<name>A0A6M6E1M3_PRIMG</name>
<gene>
    <name evidence="1" type="ORF">FDZ14_31770</name>
</gene>
<dbReference type="RefSeq" id="WP_171778665.1">
    <property type="nucleotide sequence ID" value="NZ_CP045273.1"/>
</dbReference>